<keyword evidence="2" id="KW-0812">Transmembrane</keyword>
<dbReference type="PANTHER" id="PTHR37013:SF6">
    <property type="entry name" value="INTEGRAL MEMBRANE PROTEIN"/>
    <property type="match status" value="1"/>
</dbReference>
<proteinExistence type="predicted"/>
<dbReference type="InterPro" id="IPR056120">
    <property type="entry name" value="DUF7703"/>
</dbReference>
<feature type="transmembrane region" description="Helical" evidence="2">
    <location>
        <begin position="32"/>
        <end position="57"/>
    </location>
</feature>
<feature type="transmembrane region" description="Helical" evidence="2">
    <location>
        <begin position="175"/>
        <end position="199"/>
    </location>
</feature>
<dbReference type="PANTHER" id="PTHR37013">
    <property type="entry name" value="INTEGRAL MEMBRANE PROTEIN (AFU_ORTHOLOGUE AFUA_1G05950)-RELATED"/>
    <property type="match status" value="1"/>
</dbReference>
<feature type="transmembrane region" description="Helical" evidence="2">
    <location>
        <begin position="211"/>
        <end position="231"/>
    </location>
</feature>
<dbReference type="EMBL" id="JAFJYH010000212">
    <property type="protein sequence ID" value="KAG4415709.1"/>
    <property type="molecule type" value="Genomic_DNA"/>
</dbReference>
<evidence type="ECO:0000256" key="2">
    <source>
        <dbReference type="SAM" id="Phobius"/>
    </source>
</evidence>
<reference evidence="4" key="1">
    <citation type="submission" date="2021-02" db="EMBL/GenBank/DDBJ databases">
        <title>Genome sequence Cadophora malorum strain M34.</title>
        <authorList>
            <person name="Stefanovic E."/>
            <person name="Vu D."/>
            <person name="Scully C."/>
            <person name="Dijksterhuis J."/>
            <person name="Roader J."/>
            <person name="Houbraken J."/>
        </authorList>
    </citation>
    <scope>NUCLEOTIDE SEQUENCE</scope>
    <source>
        <strain evidence="4">M34</strain>
    </source>
</reference>
<evidence type="ECO:0000313" key="4">
    <source>
        <dbReference type="EMBL" id="KAG4415709.1"/>
    </source>
</evidence>
<keyword evidence="5" id="KW-1185">Reference proteome</keyword>
<feature type="domain" description="DUF7703" evidence="3">
    <location>
        <begin position="30"/>
        <end position="262"/>
    </location>
</feature>
<accession>A0A8H7W990</accession>
<sequence>MPVHNITVPYVDVKDFDWGFNRTGPLPWNQTVWSILAVFTAVPLWMTVELTIWVFYVFRRWSGLYFWSVLICTWGVTLHAIGFILKFCVPSCNWIVSTTLAEIGWVSMVTGFSVVLYSRLHLVVRSQRILKFVLIMVITDAFLFHVPTIVFQYGVSANKKTHAYYLPFMAPMERVQVLGFSIQEVLISAIYIWATLRMLKGSFNKKIRNTIMFLILIQVVVILADVIVITLDYCEYFTLKAVLHSFVYAFKLQLEFVILNQFKDVIANGGIAPRGLEAMQAEQNDNLSPTPPSKPAASQKKWGSFITIGRVGTVESESKTEGSGSVTVKGAQTPPQPEIQGMRLDPDQISPYVAGHTDTLDTERQYLGTWDRADGKGVVNMV</sequence>
<dbReference type="Proteomes" id="UP000664132">
    <property type="component" value="Unassembled WGS sequence"/>
</dbReference>
<evidence type="ECO:0000259" key="3">
    <source>
        <dbReference type="Pfam" id="PF24802"/>
    </source>
</evidence>
<dbReference type="AlphaFoldDB" id="A0A8H7W990"/>
<feature type="transmembrane region" description="Helical" evidence="2">
    <location>
        <begin position="129"/>
        <end position="155"/>
    </location>
</feature>
<feature type="region of interest" description="Disordered" evidence="1">
    <location>
        <begin position="314"/>
        <end position="344"/>
    </location>
</feature>
<keyword evidence="2" id="KW-1133">Transmembrane helix</keyword>
<dbReference type="OrthoDB" id="405906at2759"/>
<feature type="transmembrane region" description="Helical" evidence="2">
    <location>
        <begin position="64"/>
        <end position="87"/>
    </location>
</feature>
<dbReference type="Pfam" id="PF24802">
    <property type="entry name" value="DUF7703"/>
    <property type="match status" value="1"/>
</dbReference>
<keyword evidence="2" id="KW-0472">Membrane</keyword>
<feature type="transmembrane region" description="Helical" evidence="2">
    <location>
        <begin position="93"/>
        <end position="117"/>
    </location>
</feature>
<evidence type="ECO:0000256" key="1">
    <source>
        <dbReference type="SAM" id="MobiDB-lite"/>
    </source>
</evidence>
<comment type="caution">
    <text evidence="4">The sequence shown here is derived from an EMBL/GenBank/DDBJ whole genome shotgun (WGS) entry which is preliminary data.</text>
</comment>
<name>A0A8H7W990_9HELO</name>
<gene>
    <name evidence="4" type="ORF">IFR04_011166</name>
</gene>
<protein>
    <recommendedName>
        <fullName evidence="3">DUF7703 domain-containing protein</fullName>
    </recommendedName>
</protein>
<evidence type="ECO:0000313" key="5">
    <source>
        <dbReference type="Proteomes" id="UP000664132"/>
    </source>
</evidence>
<organism evidence="4 5">
    <name type="scientific">Cadophora malorum</name>
    <dbReference type="NCBI Taxonomy" id="108018"/>
    <lineage>
        <taxon>Eukaryota</taxon>
        <taxon>Fungi</taxon>
        <taxon>Dikarya</taxon>
        <taxon>Ascomycota</taxon>
        <taxon>Pezizomycotina</taxon>
        <taxon>Leotiomycetes</taxon>
        <taxon>Helotiales</taxon>
        <taxon>Ploettnerulaceae</taxon>
        <taxon>Cadophora</taxon>
    </lineage>
</organism>